<evidence type="ECO:0000256" key="3">
    <source>
        <dbReference type="ARBA" id="ARBA00022452"/>
    </source>
</evidence>
<keyword evidence="4 8" id="KW-0812">Transmembrane</keyword>
<dbReference type="SUPFAM" id="SSF56935">
    <property type="entry name" value="Porins"/>
    <property type="match status" value="1"/>
</dbReference>
<keyword evidence="5 9" id="KW-0798">TonB box</keyword>
<evidence type="ECO:0000256" key="5">
    <source>
        <dbReference type="ARBA" id="ARBA00023077"/>
    </source>
</evidence>
<evidence type="ECO:0000256" key="4">
    <source>
        <dbReference type="ARBA" id="ARBA00022692"/>
    </source>
</evidence>
<gene>
    <name evidence="13" type="ORF">ACERLL_17145</name>
</gene>
<dbReference type="RefSeq" id="WP_373657323.1">
    <property type="nucleotide sequence ID" value="NZ_JBGUAW010000016.1"/>
</dbReference>
<dbReference type="NCBIfam" id="TIGR01778">
    <property type="entry name" value="TonB-copper"/>
    <property type="match status" value="1"/>
</dbReference>
<evidence type="ECO:0000256" key="7">
    <source>
        <dbReference type="ARBA" id="ARBA00023237"/>
    </source>
</evidence>
<evidence type="ECO:0000313" key="13">
    <source>
        <dbReference type="EMBL" id="MFA9462534.1"/>
    </source>
</evidence>
<dbReference type="InterPro" id="IPR012910">
    <property type="entry name" value="Plug_dom"/>
</dbReference>
<evidence type="ECO:0000256" key="10">
    <source>
        <dbReference type="SAM" id="SignalP"/>
    </source>
</evidence>
<comment type="caution">
    <text evidence="13">The sequence shown here is derived from an EMBL/GenBank/DDBJ whole genome shotgun (WGS) entry which is preliminary data.</text>
</comment>
<evidence type="ECO:0000259" key="12">
    <source>
        <dbReference type="Pfam" id="PF07715"/>
    </source>
</evidence>
<dbReference type="PROSITE" id="PS52016">
    <property type="entry name" value="TONB_DEPENDENT_REC_3"/>
    <property type="match status" value="1"/>
</dbReference>
<dbReference type="PANTHER" id="PTHR30069">
    <property type="entry name" value="TONB-DEPENDENT OUTER MEMBRANE RECEPTOR"/>
    <property type="match status" value="1"/>
</dbReference>
<keyword evidence="6 8" id="KW-0472">Membrane</keyword>
<comment type="similarity">
    <text evidence="8 9">Belongs to the TonB-dependent receptor family.</text>
</comment>
<keyword evidence="13" id="KW-0675">Receptor</keyword>
<dbReference type="PANTHER" id="PTHR30069:SF49">
    <property type="entry name" value="OUTER MEMBRANE PROTEIN C"/>
    <property type="match status" value="1"/>
</dbReference>
<dbReference type="InterPro" id="IPR037066">
    <property type="entry name" value="Plug_dom_sf"/>
</dbReference>
<dbReference type="CDD" id="cd01347">
    <property type="entry name" value="ligand_gated_channel"/>
    <property type="match status" value="1"/>
</dbReference>
<evidence type="ECO:0000256" key="9">
    <source>
        <dbReference type="RuleBase" id="RU003357"/>
    </source>
</evidence>
<dbReference type="InterPro" id="IPR036942">
    <property type="entry name" value="Beta-barrel_TonB_sf"/>
</dbReference>
<protein>
    <submittedName>
        <fullName evidence="13">TonB-dependent copper receptor</fullName>
    </submittedName>
</protein>
<keyword evidence="2 8" id="KW-0813">Transport</keyword>
<dbReference type="EMBL" id="JBGUAW010000016">
    <property type="protein sequence ID" value="MFA9462534.1"/>
    <property type="molecule type" value="Genomic_DNA"/>
</dbReference>
<organism evidence="13 14">
    <name type="scientific">Thiohalorhabdus methylotrophus</name>
    <dbReference type="NCBI Taxonomy" id="3242694"/>
    <lineage>
        <taxon>Bacteria</taxon>
        <taxon>Pseudomonadati</taxon>
        <taxon>Pseudomonadota</taxon>
        <taxon>Gammaproteobacteria</taxon>
        <taxon>Thiohalorhabdales</taxon>
        <taxon>Thiohalorhabdaceae</taxon>
        <taxon>Thiohalorhabdus</taxon>
    </lineage>
</organism>
<dbReference type="Pfam" id="PF07715">
    <property type="entry name" value="Plug"/>
    <property type="match status" value="1"/>
</dbReference>
<dbReference type="Pfam" id="PF00593">
    <property type="entry name" value="TonB_dep_Rec_b-barrel"/>
    <property type="match status" value="1"/>
</dbReference>
<accession>A0ABV4U123</accession>
<keyword evidence="7 8" id="KW-0998">Cell outer membrane</keyword>
<dbReference type="InterPro" id="IPR000531">
    <property type="entry name" value="Beta-barrel_TonB"/>
</dbReference>
<evidence type="ECO:0000256" key="2">
    <source>
        <dbReference type="ARBA" id="ARBA00022448"/>
    </source>
</evidence>
<evidence type="ECO:0000256" key="8">
    <source>
        <dbReference type="PROSITE-ProRule" id="PRU01360"/>
    </source>
</evidence>
<feature type="domain" description="TonB-dependent receptor-like beta-barrel" evidence="11">
    <location>
        <begin position="196"/>
        <end position="642"/>
    </location>
</feature>
<proteinExistence type="inferred from homology"/>
<sequence>MSKRGLATAILTTLAAQPALAQETALAPVLVEGTVIDPPSMESVPAEALTEAPAADGGEALRGVSGVTGSRLGGAGIDPVIRGQDATQLNVLLDGGYVHGGCPNRMDPPTTYAAPETYDEVSVIKGTQTVLHGGGGSGGTVLFKRDTPRFGPEERIRAEIGGGYRSNADAREVYADVATGNPTGYARLIGSYSKAGNYEDGDGREVRSAYTHGNANLLLGYTPDEHTKLELGAEAFRGEDTLYAGMMDSPESENNAGRLRFEREAPVGFLDGLTVEAYYNDVFHRMDNYSLRPDPMMLMRTPSDSVTYGGRLLGEVFAGDATAWTVGLDYQSDNREAIRYKGMNASSVDAVQSLLWPDTRQEELGIFTQVDHDFGRDDRLRVGLRYDRVTADAGRADEAAASGTSPDDLYTRHYGVTADEQTENNLGGLVRYAHDFRQDLTLFLTLSRTMRTADATERFIAGERTGMMGDWVGNPAIDPERHHQGELNLRWTPGETRVTVSAYYNRVTDYILVDRGAEDPNGNFATIYRNVDATLLGGEITAERRWGAHLITRLTGAYVRGENDTDNTSLPQIPPLEGTFRVAYDHPAFRLGGEIQGVAEQDRVDLASGQDLQETPGYGLVHLFGRVRLWPEAHLRFGVDNLLDKTYATHLNRRDSTSGEALLVNEPGRSYWARLEMPF</sequence>
<dbReference type="Gene3D" id="2.170.130.10">
    <property type="entry name" value="TonB-dependent receptor, plug domain"/>
    <property type="match status" value="1"/>
</dbReference>
<feature type="domain" description="TonB-dependent receptor plug" evidence="12">
    <location>
        <begin position="39"/>
        <end position="140"/>
    </location>
</feature>
<evidence type="ECO:0000313" key="14">
    <source>
        <dbReference type="Proteomes" id="UP001575181"/>
    </source>
</evidence>
<dbReference type="Proteomes" id="UP001575181">
    <property type="component" value="Unassembled WGS sequence"/>
</dbReference>
<keyword evidence="14" id="KW-1185">Reference proteome</keyword>
<reference evidence="13 14" key="1">
    <citation type="submission" date="2024-08" db="EMBL/GenBank/DDBJ databases">
        <title>Whole-genome sequencing of halo(alkali)philic microorganisms from hypersaline lakes.</title>
        <authorList>
            <person name="Sorokin D.Y."/>
            <person name="Merkel A.Y."/>
            <person name="Messina E."/>
            <person name="Yakimov M."/>
        </authorList>
    </citation>
    <scope>NUCLEOTIDE SEQUENCE [LARGE SCALE GENOMIC DNA]</scope>
    <source>
        <strain evidence="13 14">Cl-TMA</strain>
    </source>
</reference>
<feature type="signal peptide" evidence="10">
    <location>
        <begin position="1"/>
        <end position="21"/>
    </location>
</feature>
<evidence type="ECO:0000256" key="1">
    <source>
        <dbReference type="ARBA" id="ARBA00004571"/>
    </source>
</evidence>
<dbReference type="InterPro" id="IPR010100">
    <property type="entry name" value="TonB-dep_Cu_rcpt"/>
</dbReference>
<name>A0ABV4U123_9GAMM</name>
<comment type="subcellular location">
    <subcellularLocation>
        <location evidence="1 8">Cell outer membrane</location>
        <topology evidence="1 8">Multi-pass membrane protein</topology>
    </subcellularLocation>
</comment>
<dbReference type="Gene3D" id="2.40.170.20">
    <property type="entry name" value="TonB-dependent receptor, beta-barrel domain"/>
    <property type="match status" value="1"/>
</dbReference>
<keyword evidence="3 8" id="KW-1134">Transmembrane beta strand</keyword>
<evidence type="ECO:0000256" key="6">
    <source>
        <dbReference type="ARBA" id="ARBA00023136"/>
    </source>
</evidence>
<dbReference type="InterPro" id="IPR039426">
    <property type="entry name" value="TonB-dep_rcpt-like"/>
</dbReference>
<evidence type="ECO:0000259" key="11">
    <source>
        <dbReference type="Pfam" id="PF00593"/>
    </source>
</evidence>
<keyword evidence="10" id="KW-0732">Signal</keyword>
<feature type="chain" id="PRO_5046122554" evidence="10">
    <location>
        <begin position="22"/>
        <end position="679"/>
    </location>
</feature>